<evidence type="ECO:0000256" key="2">
    <source>
        <dbReference type="ARBA" id="ARBA00005381"/>
    </source>
</evidence>
<feature type="transmembrane region" description="Helical" evidence="8">
    <location>
        <begin position="176"/>
        <end position="197"/>
    </location>
</feature>
<comment type="subcellular location">
    <subcellularLocation>
        <location evidence="1">Cell membrane</location>
        <topology evidence="1">Multi-pass membrane protein</topology>
    </subcellularLocation>
</comment>
<feature type="compositionally biased region" description="Basic and acidic residues" evidence="7">
    <location>
        <begin position="515"/>
        <end position="531"/>
    </location>
</feature>
<dbReference type="PROSITE" id="PS50885">
    <property type="entry name" value="HAMP"/>
    <property type="match status" value="1"/>
</dbReference>
<feature type="domain" description="Guanylate cyclase" evidence="9">
    <location>
        <begin position="367"/>
        <end position="491"/>
    </location>
</feature>
<dbReference type="SMART" id="SM00044">
    <property type="entry name" value="CYCc"/>
    <property type="match status" value="1"/>
</dbReference>
<evidence type="ECO:0000256" key="4">
    <source>
        <dbReference type="ARBA" id="ARBA00022692"/>
    </source>
</evidence>
<dbReference type="Gene3D" id="6.10.340.10">
    <property type="match status" value="1"/>
</dbReference>
<keyword evidence="3" id="KW-1003">Cell membrane</keyword>
<evidence type="ECO:0000313" key="11">
    <source>
        <dbReference type="EMBL" id="GAA1673218.1"/>
    </source>
</evidence>
<protein>
    <submittedName>
        <fullName evidence="11">Adenylate/guanylate cyclase domain-containing protein</fullName>
    </submittedName>
</protein>
<accession>A0ABN2GLH8</accession>
<feature type="transmembrane region" description="Helical" evidence="8">
    <location>
        <begin position="146"/>
        <end position="170"/>
    </location>
</feature>
<evidence type="ECO:0000256" key="5">
    <source>
        <dbReference type="ARBA" id="ARBA00022989"/>
    </source>
</evidence>
<dbReference type="InterPro" id="IPR050697">
    <property type="entry name" value="Adenylyl/Guanylyl_Cyclase_3/4"/>
</dbReference>
<dbReference type="CDD" id="cd07302">
    <property type="entry name" value="CHD"/>
    <property type="match status" value="1"/>
</dbReference>
<dbReference type="Proteomes" id="UP001500280">
    <property type="component" value="Unassembled WGS sequence"/>
</dbReference>
<name>A0ABN2GLH8_9ACTN</name>
<dbReference type="SUPFAM" id="SSF158472">
    <property type="entry name" value="HAMP domain-like"/>
    <property type="match status" value="1"/>
</dbReference>
<dbReference type="EMBL" id="BAAANF010000004">
    <property type="protein sequence ID" value="GAA1673218.1"/>
    <property type="molecule type" value="Genomic_DNA"/>
</dbReference>
<keyword evidence="6 8" id="KW-0472">Membrane</keyword>
<dbReference type="PROSITE" id="PS50125">
    <property type="entry name" value="GUANYLATE_CYCLASE_2"/>
    <property type="match status" value="1"/>
</dbReference>
<evidence type="ECO:0000256" key="3">
    <source>
        <dbReference type="ARBA" id="ARBA00022475"/>
    </source>
</evidence>
<dbReference type="PANTHER" id="PTHR43081:SF17">
    <property type="entry name" value="BLL5647 PROTEIN"/>
    <property type="match status" value="1"/>
</dbReference>
<dbReference type="CDD" id="cd06225">
    <property type="entry name" value="HAMP"/>
    <property type="match status" value="1"/>
</dbReference>
<feature type="transmembrane region" description="Helical" evidence="8">
    <location>
        <begin position="59"/>
        <end position="84"/>
    </location>
</feature>
<comment type="similarity">
    <text evidence="2">Belongs to the adenylyl cyclase class-3 family.</text>
</comment>
<dbReference type="SMART" id="SM00304">
    <property type="entry name" value="HAMP"/>
    <property type="match status" value="1"/>
</dbReference>
<dbReference type="InterPro" id="IPR029787">
    <property type="entry name" value="Nucleotide_cyclase"/>
</dbReference>
<evidence type="ECO:0000259" key="9">
    <source>
        <dbReference type="PROSITE" id="PS50125"/>
    </source>
</evidence>
<feature type="transmembrane region" description="Helical" evidence="8">
    <location>
        <begin position="228"/>
        <end position="251"/>
    </location>
</feature>
<feature type="region of interest" description="Disordered" evidence="7">
    <location>
        <begin position="507"/>
        <end position="540"/>
    </location>
</feature>
<evidence type="ECO:0000256" key="8">
    <source>
        <dbReference type="SAM" id="Phobius"/>
    </source>
</evidence>
<evidence type="ECO:0000256" key="6">
    <source>
        <dbReference type="ARBA" id="ARBA00023136"/>
    </source>
</evidence>
<comment type="caution">
    <text evidence="11">The sequence shown here is derived from an EMBL/GenBank/DDBJ whole genome shotgun (WGS) entry which is preliminary data.</text>
</comment>
<evidence type="ECO:0000313" key="12">
    <source>
        <dbReference type="Proteomes" id="UP001500280"/>
    </source>
</evidence>
<gene>
    <name evidence="11" type="ORF">GCM10009745_15160</name>
</gene>
<dbReference type="PANTHER" id="PTHR43081">
    <property type="entry name" value="ADENYLATE CYCLASE, TERMINAL-DIFFERENTIATION SPECIFIC-RELATED"/>
    <property type="match status" value="1"/>
</dbReference>
<dbReference type="Gene3D" id="3.30.70.1230">
    <property type="entry name" value="Nucleotide cyclase"/>
    <property type="match status" value="1"/>
</dbReference>
<organism evidence="11 12">
    <name type="scientific">Kribbella yunnanensis</name>
    <dbReference type="NCBI Taxonomy" id="190194"/>
    <lineage>
        <taxon>Bacteria</taxon>
        <taxon>Bacillati</taxon>
        <taxon>Actinomycetota</taxon>
        <taxon>Actinomycetes</taxon>
        <taxon>Propionibacteriales</taxon>
        <taxon>Kribbellaceae</taxon>
        <taxon>Kribbella</taxon>
    </lineage>
</organism>
<sequence>MSFPLNGEGCCIKLQRWEHTVTMTSHGGAELVLKRRPFGSWLLGPADQSNRMLRIRLRVLLTTFSIGTHLIGAAVVFVLAVFVIPGPPLTDQIQRLEMIWVPAYFLFAVVVGALWSTHVVTRRTAWVDEDRPATRKEQISTLRLPLRLTLIEVVLWMGIVILATTVTAVLQPENALRVAVTIFDGMIVTCAVSYLLTEFALRPVAAKALADSAPPRRLLAFGLKARTVLFWAAGSAVPVAGLMLTAIVAMVEGGVSATRLSVVILVLGTVALGMGWLLIVLSAKSVVAPVRSVRDALTLIGEGELNIRIPVFDGTELGSLQAGFNRMAAGLRERERIRDVFGRYVGPEVVREALTSDQLGGEERFVAVLFVDLVGSTKLASDRPPAEVVQLLNRFFTIVVDEVVREGGFVNKFAGDASLAIFGAPAELIDPAGAALRAGRALTRRLTEELPEATAGIGVTAGIVVAGTVGDVRRLEYTVIGDPVNEAARLSELAKNTPERLIASMSTVDEAGPTEGEHWRPGDRVTVRGRSEPTQLAVPE</sequence>
<reference evidence="11 12" key="1">
    <citation type="journal article" date="2019" name="Int. J. Syst. Evol. Microbiol.">
        <title>The Global Catalogue of Microorganisms (GCM) 10K type strain sequencing project: providing services to taxonomists for standard genome sequencing and annotation.</title>
        <authorList>
            <consortium name="The Broad Institute Genomics Platform"/>
            <consortium name="The Broad Institute Genome Sequencing Center for Infectious Disease"/>
            <person name="Wu L."/>
            <person name="Ma J."/>
        </authorList>
    </citation>
    <scope>NUCLEOTIDE SEQUENCE [LARGE SCALE GENOMIC DNA]</scope>
    <source>
        <strain evidence="11 12">JCM 14307</strain>
    </source>
</reference>
<dbReference type="Pfam" id="PF00211">
    <property type="entry name" value="Guanylate_cyc"/>
    <property type="match status" value="1"/>
</dbReference>
<proteinExistence type="inferred from homology"/>
<evidence type="ECO:0000256" key="1">
    <source>
        <dbReference type="ARBA" id="ARBA00004651"/>
    </source>
</evidence>
<dbReference type="Pfam" id="PF00672">
    <property type="entry name" value="HAMP"/>
    <property type="match status" value="1"/>
</dbReference>
<keyword evidence="4 8" id="KW-0812">Transmembrane</keyword>
<feature type="transmembrane region" description="Helical" evidence="8">
    <location>
        <begin position="104"/>
        <end position="125"/>
    </location>
</feature>
<keyword evidence="12" id="KW-1185">Reference proteome</keyword>
<evidence type="ECO:0000256" key="7">
    <source>
        <dbReference type="SAM" id="MobiDB-lite"/>
    </source>
</evidence>
<dbReference type="SUPFAM" id="SSF55073">
    <property type="entry name" value="Nucleotide cyclase"/>
    <property type="match status" value="1"/>
</dbReference>
<feature type="domain" description="HAMP" evidence="10">
    <location>
        <begin position="284"/>
        <end position="336"/>
    </location>
</feature>
<dbReference type="InterPro" id="IPR001054">
    <property type="entry name" value="A/G_cyclase"/>
</dbReference>
<dbReference type="InterPro" id="IPR003660">
    <property type="entry name" value="HAMP_dom"/>
</dbReference>
<evidence type="ECO:0000259" key="10">
    <source>
        <dbReference type="PROSITE" id="PS50885"/>
    </source>
</evidence>
<feature type="transmembrane region" description="Helical" evidence="8">
    <location>
        <begin position="257"/>
        <end position="281"/>
    </location>
</feature>
<keyword evidence="5 8" id="KW-1133">Transmembrane helix</keyword>